<evidence type="ECO:0000313" key="5">
    <source>
        <dbReference type="Proteomes" id="UP000233769"/>
    </source>
</evidence>
<protein>
    <submittedName>
        <fullName evidence="4">Uncharacterized protein</fullName>
    </submittedName>
</protein>
<dbReference type="EMBL" id="LT962688">
    <property type="protein sequence ID" value="SOR28515.1"/>
    <property type="molecule type" value="Genomic_DNA"/>
</dbReference>
<reference evidence="5" key="1">
    <citation type="submission" date="2017-10" db="EMBL/GenBank/DDBJ databases">
        <authorList>
            <person name="Regsiter A."/>
            <person name="William W."/>
        </authorList>
    </citation>
    <scope>NUCLEOTIDE SEQUENCE [LARGE SCALE GENOMIC DNA]</scope>
</reference>
<evidence type="ECO:0000256" key="2">
    <source>
        <dbReference type="ARBA" id="ARBA00023054"/>
    </source>
</evidence>
<proteinExistence type="predicted"/>
<dbReference type="PANTHER" id="PTHR32347:SF23">
    <property type="entry name" value="BLL5650 PROTEIN"/>
    <property type="match status" value="1"/>
</dbReference>
<gene>
    <name evidence="4" type="ORF">TK0001_1913</name>
</gene>
<dbReference type="Gene3D" id="2.40.30.170">
    <property type="match status" value="1"/>
</dbReference>
<evidence type="ECO:0000313" key="4">
    <source>
        <dbReference type="EMBL" id="SOR28515.1"/>
    </source>
</evidence>
<dbReference type="Proteomes" id="UP000233769">
    <property type="component" value="Chromosome tk0001"/>
</dbReference>
<dbReference type="AlphaFoldDB" id="A0A2N9AMG3"/>
<dbReference type="Gene3D" id="1.10.287.470">
    <property type="entry name" value="Helix hairpin bin"/>
    <property type="match status" value="1"/>
</dbReference>
<sequence>MNVRINRLDPNVPDPVESRRRAAGRVVRIAYAVGIFGVLGFFVVYFGAPFVFLSGPGIVSSPRHVLSLPFTVQVSRMNVKPGSTVKAGDEIGQVYSPEQETIVAAYMRALSDIAGRSAELRVKARVAAESLEAARAYQRETETALERIAAMASTTTTFRVQILRERALANKDVISQQAEAEEATKQLVSLDVFSKQIREQLDEVKQNFRSGRVFAPVGGIISTGLAQTGQSLVAGAPIADILNPNDVYVDWYIPNERLIDPRIGNDVFVLFGHRRIPGKITEILPVSAVFGSSQQLTLRDRPATQIARIRFTSDSVTPALNSTVCVHMHYSKISTDISRSLIKTCGID</sequence>
<accession>A0A2N9AMG3</accession>
<comment type="subcellular location">
    <subcellularLocation>
        <location evidence="1">Cell envelope</location>
    </subcellularLocation>
</comment>
<feature type="transmembrane region" description="Helical" evidence="3">
    <location>
        <begin position="29"/>
        <end position="53"/>
    </location>
</feature>
<name>A0A2N9AMG3_METEX</name>
<evidence type="ECO:0000256" key="1">
    <source>
        <dbReference type="ARBA" id="ARBA00004196"/>
    </source>
</evidence>
<organism evidence="4 5">
    <name type="scientific">Methylorubrum extorquens</name>
    <name type="common">Methylobacterium dichloromethanicum</name>
    <name type="synonym">Methylobacterium extorquens</name>
    <dbReference type="NCBI Taxonomy" id="408"/>
    <lineage>
        <taxon>Bacteria</taxon>
        <taxon>Pseudomonadati</taxon>
        <taxon>Pseudomonadota</taxon>
        <taxon>Alphaproteobacteria</taxon>
        <taxon>Hyphomicrobiales</taxon>
        <taxon>Methylobacteriaceae</taxon>
        <taxon>Methylorubrum</taxon>
    </lineage>
</organism>
<dbReference type="PANTHER" id="PTHR32347">
    <property type="entry name" value="EFFLUX SYSTEM COMPONENT YKNX-RELATED"/>
    <property type="match status" value="1"/>
</dbReference>
<dbReference type="SUPFAM" id="SSF111369">
    <property type="entry name" value="HlyD-like secretion proteins"/>
    <property type="match status" value="1"/>
</dbReference>
<evidence type="ECO:0000256" key="3">
    <source>
        <dbReference type="SAM" id="Phobius"/>
    </source>
</evidence>
<dbReference type="Gene3D" id="2.40.50.100">
    <property type="match status" value="1"/>
</dbReference>
<keyword evidence="3" id="KW-0472">Membrane</keyword>
<keyword evidence="2" id="KW-0175">Coiled coil</keyword>
<dbReference type="GO" id="GO:0030313">
    <property type="term" value="C:cell envelope"/>
    <property type="evidence" value="ECO:0007669"/>
    <property type="project" value="UniProtKB-SubCell"/>
</dbReference>
<keyword evidence="3" id="KW-0812">Transmembrane</keyword>
<keyword evidence="3" id="KW-1133">Transmembrane helix</keyword>
<dbReference type="InterPro" id="IPR050465">
    <property type="entry name" value="UPF0194_transport"/>
</dbReference>